<proteinExistence type="predicted"/>
<dbReference type="InParanoid" id="A0A1E7EKI2"/>
<name>A0A1E7EKI2_9STRA</name>
<reference evidence="1 2" key="1">
    <citation type="submission" date="2016-09" db="EMBL/GenBank/DDBJ databases">
        <title>Extensive genetic diversity and differential bi-allelic expression allows diatom success in the polar Southern Ocean.</title>
        <authorList>
            <consortium name="DOE Joint Genome Institute"/>
            <person name="Mock T."/>
            <person name="Otillar R.P."/>
            <person name="Strauss J."/>
            <person name="Dupont C."/>
            <person name="Frickenhaus S."/>
            <person name="Maumus F."/>
            <person name="Mcmullan M."/>
            <person name="Sanges R."/>
            <person name="Schmutz J."/>
            <person name="Toseland A."/>
            <person name="Valas R."/>
            <person name="Veluchamy A."/>
            <person name="Ward B.J."/>
            <person name="Allen A."/>
            <person name="Barry K."/>
            <person name="Falciatore A."/>
            <person name="Ferrante M."/>
            <person name="Fortunato A.E."/>
            <person name="Gloeckner G."/>
            <person name="Gruber A."/>
            <person name="Hipkin R."/>
            <person name="Janech M."/>
            <person name="Kroth P."/>
            <person name="Leese F."/>
            <person name="Lindquist E."/>
            <person name="Lyon B.R."/>
            <person name="Martin J."/>
            <person name="Mayer C."/>
            <person name="Parker M."/>
            <person name="Quesneville H."/>
            <person name="Raymond J."/>
            <person name="Uhlig C."/>
            <person name="Valentin K.U."/>
            <person name="Worden A.Z."/>
            <person name="Armbrust E.V."/>
            <person name="Bowler C."/>
            <person name="Green B."/>
            <person name="Moulton V."/>
            <person name="Van Oosterhout C."/>
            <person name="Grigoriev I."/>
        </authorList>
    </citation>
    <scope>NUCLEOTIDE SEQUENCE [LARGE SCALE GENOMIC DNA]</scope>
    <source>
        <strain evidence="1 2">CCMP1102</strain>
    </source>
</reference>
<dbReference type="KEGG" id="fcy:FRACYDRAFT_254687"/>
<accession>A0A1E7EKI2</accession>
<keyword evidence="2" id="KW-1185">Reference proteome</keyword>
<dbReference type="EMBL" id="KV784410">
    <property type="protein sequence ID" value="OEU06388.1"/>
    <property type="molecule type" value="Genomic_DNA"/>
</dbReference>
<dbReference type="AlphaFoldDB" id="A0A1E7EKI2"/>
<organism evidence="1 2">
    <name type="scientific">Fragilariopsis cylindrus CCMP1102</name>
    <dbReference type="NCBI Taxonomy" id="635003"/>
    <lineage>
        <taxon>Eukaryota</taxon>
        <taxon>Sar</taxon>
        <taxon>Stramenopiles</taxon>
        <taxon>Ochrophyta</taxon>
        <taxon>Bacillariophyta</taxon>
        <taxon>Bacillariophyceae</taxon>
        <taxon>Bacillariophycidae</taxon>
        <taxon>Bacillariales</taxon>
        <taxon>Bacillariaceae</taxon>
        <taxon>Fragilariopsis</taxon>
    </lineage>
</organism>
<protein>
    <submittedName>
        <fullName evidence="1">Uncharacterized protein</fullName>
    </submittedName>
</protein>
<gene>
    <name evidence="1" type="ORF">FRACYDRAFT_254687</name>
</gene>
<dbReference type="Proteomes" id="UP000095751">
    <property type="component" value="Unassembled WGS sequence"/>
</dbReference>
<evidence type="ECO:0000313" key="1">
    <source>
        <dbReference type="EMBL" id="OEU06388.1"/>
    </source>
</evidence>
<sequence>MTACVTACETMQNTVSSNNDEAIASQKAVTSAAVAATCAEVAANSANSEVIAASSEVIAASSAAVALNLALNDRYPKEQNDHESSNALWVLSLLTLHIHATALCNEVLPRDKCTPPGARISLTGYPQISYRCWQGVPTSWNV</sequence>
<evidence type="ECO:0000313" key="2">
    <source>
        <dbReference type="Proteomes" id="UP000095751"/>
    </source>
</evidence>